<dbReference type="PANTHER" id="PTHR34389">
    <property type="entry name" value="L-RHAMNOSE MUTAROTASE"/>
    <property type="match status" value="1"/>
</dbReference>
<dbReference type="InterPro" id="IPR011008">
    <property type="entry name" value="Dimeric_a/b-barrel"/>
</dbReference>
<dbReference type="RefSeq" id="WP_039001118.1">
    <property type="nucleotide sequence ID" value="NZ_CP014327.1"/>
</dbReference>
<sequence>MQKTTVQRFGQVIGLKSTCIQAYRDLHDGSGVRDLLTAANIRNFNIFLTEMPDGKTYEFAFYEYVGDNYDEDMARLAVDPRNQEWLKICDPMQFPLPGEDSWRQMENVFYNP</sequence>
<reference evidence="1 2" key="1">
    <citation type="submission" date="2016-02" db="EMBL/GenBank/DDBJ databases">
        <title>Complete genome sequence of Halocynthiibacter arcticus PAMC 20958t from arctic marine sediment.</title>
        <authorList>
            <person name="Lee Y.M."/>
            <person name="Baek K."/>
            <person name="Lee H.K."/>
            <person name="Shin S.C."/>
        </authorList>
    </citation>
    <scope>NUCLEOTIDE SEQUENCE [LARGE SCALE GENOMIC DNA]</scope>
    <source>
        <strain evidence="1">PAMC 20958</strain>
    </source>
</reference>
<protein>
    <recommendedName>
        <fullName evidence="3">L-rhamnose 1-epimerase</fullName>
    </recommendedName>
</protein>
<dbReference type="Gene3D" id="3.30.70.100">
    <property type="match status" value="1"/>
</dbReference>
<dbReference type="InterPro" id="IPR008000">
    <property type="entry name" value="Rham/fucose_mutarotase"/>
</dbReference>
<evidence type="ECO:0000313" key="2">
    <source>
        <dbReference type="Proteomes" id="UP000070371"/>
    </source>
</evidence>
<evidence type="ECO:0000313" key="1">
    <source>
        <dbReference type="EMBL" id="AML51847.1"/>
    </source>
</evidence>
<dbReference type="AlphaFoldDB" id="A0A126V120"/>
<dbReference type="OrthoDB" id="9799608at2"/>
<dbReference type="Pfam" id="PF05336">
    <property type="entry name" value="rhaM"/>
    <property type="match status" value="1"/>
</dbReference>
<dbReference type="KEGG" id="hat:RC74_11740"/>
<accession>A0A126V120</accession>
<evidence type="ECO:0008006" key="3">
    <source>
        <dbReference type="Google" id="ProtNLM"/>
    </source>
</evidence>
<dbReference type="GO" id="GO:0016857">
    <property type="term" value="F:racemase and epimerase activity, acting on carbohydrates and derivatives"/>
    <property type="evidence" value="ECO:0007669"/>
    <property type="project" value="InterPro"/>
</dbReference>
<dbReference type="PANTHER" id="PTHR34389:SF2">
    <property type="entry name" value="L-RHAMNOSE MUTAROTASE"/>
    <property type="match status" value="1"/>
</dbReference>
<keyword evidence="2" id="KW-1185">Reference proteome</keyword>
<proteinExistence type="predicted"/>
<dbReference type="STRING" id="1579316.RC74_11740"/>
<gene>
    <name evidence="1" type="ORF">RC74_11740</name>
</gene>
<dbReference type="EMBL" id="CP014327">
    <property type="protein sequence ID" value="AML51847.1"/>
    <property type="molecule type" value="Genomic_DNA"/>
</dbReference>
<dbReference type="Proteomes" id="UP000070371">
    <property type="component" value="Chromosome"/>
</dbReference>
<dbReference type="SUPFAM" id="SSF54909">
    <property type="entry name" value="Dimeric alpha+beta barrel"/>
    <property type="match status" value="1"/>
</dbReference>
<organism evidence="1 2">
    <name type="scientific">Falsihalocynthiibacter arcticus</name>
    <dbReference type="NCBI Taxonomy" id="1579316"/>
    <lineage>
        <taxon>Bacteria</taxon>
        <taxon>Pseudomonadati</taxon>
        <taxon>Pseudomonadota</taxon>
        <taxon>Alphaproteobacteria</taxon>
        <taxon>Rhodobacterales</taxon>
        <taxon>Roseobacteraceae</taxon>
        <taxon>Falsihalocynthiibacter</taxon>
    </lineage>
</organism>
<name>A0A126V120_9RHOB</name>